<comment type="caution">
    <text evidence="2">The sequence shown here is derived from an EMBL/GenBank/DDBJ whole genome shotgun (WGS) entry which is preliminary data.</text>
</comment>
<evidence type="ECO:0000313" key="2">
    <source>
        <dbReference type="EMBL" id="KAE9539797.1"/>
    </source>
</evidence>
<dbReference type="EMBL" id="VYZN01000014">
    <property type="protein sequence ID" value="KAE9539797.1"/>
    <property type="molecule type" value="Genomic_DNA"/>
</dbReference>
<dbReference type="Proteomes" id="UP000475862">
    <property type="component" value="Unassembled WGS sequence"/>
</dbReference>
<name>A0A6G0TWI6_APHGL</name>
<protein>
    <submittedName>
        <fullName evidence="2">Uncharacterized protein</fullName>
    </submittedName>
</protein>
<keyword evidence="3" id="KW-1185">Reference proteome</keyword>
<organism evidence="2 3">
    <name type="scientific">Aphis glycines</name>
    <name type="common">Soybean aphid</name>
    <dbReference type="NCBI Taxonomy" id="307491"/>
    <lineage>
        <taxon>Eukaryota</taxon>
        <taxon>Metazoa</taxon>
        <taxon>Ecdysozoa</taxon>
        <taxon>Arthropoda</taxon>
        <taxon>Hexapoda</taxon>
        <taxon>Insecta</taxon>
        <taxon>Pterygota</taxon>
        <taxon>Neoptera</taxon>
        <taxon>Paraneoptera</taxon>
        <taxon>Hemiptera</taxon>
        <taxon>Sternorrhyncha</taxon>
        <taxon>Aphidomorpha</taxon>
        <taxon>Aphidoidea</taxon>
        <taxon>Aphididae</taxon>
        <taxon>Aphidini</taxon>
        <taxon>Aphis</taxon>
        <taxon>Aphis</taxon>
    </lineage>
</organism>
<evidence type="ECO:0000313" key="3">
    <source>
        <dbReference type="Proteomes" id="UP000475862"/>
    </source>
</evidence>
<reference evidence="2 3" key="1">
    <citation type="submission" date="2019-08" db="EMBL/GenBank/DDBJ databases">
        <title>The genome of the soybean aphid Biotype 1, its phylome, world population structure and adaptation to the North American continent.</title>
        <authorList>
            <person name="Giordano R."/>
            <person name="Donthu R.K."/>
            <person name="Hernandez A.G."/>
            <person name="Wright C.L."/>
            <person name="Zimin A.V."/>
        </authorList>
    </citation>
    <scope>NUCLEOTIDE SEQUENCE [LARGE SCALE GENOMIC DNA]</scope>
    <source>
        <tissue evidence="2">Whole aphids</tissue>
    </source>
</reference>
<feature type="transmembrane region" description="Helical" evidence="1">
    <location>
        <begin position="240"/>
        <end position="261"/>
    </location>
</feature>
<dbReference type="AlphaFoldDB" id="A0A6G0TWI6"/>
<keyword evidence="1" id="KW-1133">Transmembrane helix</keyword>
<gene>
    <name evidence="2" type="ORF">AGLY_005049</name>
</gene>
<evidence type="ECO:0000256" key="1">
    <source>
        <dbReference type="SAM" id="Phobius"/>
    </source>
</evidence>
<proteinExistence type="predicted"/>
<sequence>MCSTRSLCVLSNKLISLHPETSFDEVLVTDTDYCKIKNSKIRSHIVTYLFFNTPFIVHGGVKFMKFILNYPHNVVIKKAAKLMENLSTLANDQCRHVVKAFRKTTKALTNFHKHCYHQYSYELPVLISLIHKNLCLSLNYHYTDNHLKLFDLCLKYPYYRFLYIHPQQQHKNVFPTARNFFSVSQTMLDGVLQYTLAGTSESRLREFFLASQGLHEKKSLRTAVRQQLNNKRYMAFQNNLFLFGQVLLMSTFLKLKCYTYFFI</sequence>
<keyword evidence="1" id="KW-0812">Transmembrane</keyword>
<keyword evidence="1" id="KW-0472">Membrane</keyword>
<accession>A0A6G0TWI6</accession>